<evidence type="ECO:0000313" key="8">
    <source>
        <dbReference type="EMBL" id="MDM5271679.1"/>
    </source>
</evidence>
<sequence>MVTPAHSLEAKIAKQLVEDIQSYFVRKLDDLSHTFGRDIGCEAVEWLRDEGRHGGGVRYETRDELVFNRGSVNISQVHYDDDETKKLGSATAISTIIHPQNPHAPSMHMHISWTQMKEGKGYWRIMADLNPSLVDRVAQREFDMMLDKVSGEYYEEGTAQGDKYFDIPVLGRTRGVSHFYLENFNTGHFDQDLAFAKTFGENVIDTYIGIVLQTLGYYRTFDAEDKAQQLQYHTLYLFQVLTMDRGTTAGLLIHDQNDVGIMGSIPSHVDKELLQSWVSKMPKPQDELLEAIIDVLPDESPSPVTIEIKQKLANVVRVHYKKYPEALDMQASGNSTPPTVDNHK</sequence>
<dbReference type="InterPro" id="IPR001260">
    <property type="entry name" value="Coprogen_oxidase_aer"/>
</dbReference>
<comment type="similarity">
    <text evidence="2">Belongs to the aerobic coproporphyrinogen-III oxidase family.</text>
</comment>
<reference evidence="8" key="1">
    <citation type="submission" date="2023-01" db="EMBL/GenBank/DDBJ databases">
        <title>Sulfurovum sp. zt1-1 genome assembly.</title>
        <authorList>
            <person name="Wang J."/>
        </authorList>
    </citation>
    <scope>NUCLEOTIDE SEQUENCE</scope>
    <source>
        <strain evidence="8">Zt1-1</strain>
    </source>
</reference>
<dbReference type="EC" id="1.3.3.3" evidence="4"/>
<comment type="caution">
    <text evidence="8">The sequence shown here is derived from an EMBL/GenBank/DDBJ whole genome shotgun (WGS) entry which is preliminary data.</text>
</comment>
<dbReference type="InterPro" id="IPR036406">
    <property type="entry name" value="Coprogen_oxidase_aer_sf"/>
</dbReference>
<dbReference type="RefSeq" id="WP_289413362.1">
    <property type="nucleotide sequence ID" value="NZ_JAQIBD010000002.1"/>
</dbReference>
<keyword evidence="6" id="KW-0350">Heme biosynthesis</keyword>
<name>A0ABT7QXW6_9BACT</name>
<evidence type="ECO:0000256" key="2">
    <source>
        <dbReference type="ARBA" id="ARBA00010644"/>
    </source>
</evidence>
<comment type="subunit">
    <text evidence="3">Homodimer.</text>
</comment>
<evidence type="ECO:0000256" key="5">
    <source>
        <dbReference type="ARBA" id="ARBA00023002"/>
    </source>
</evidence>
<dbReference type="PANTHER" id="PTHR10755:SF0">
    <property type="entry name" value="OXYGEN-DEPENDENT COPROPORPHYRINOGEN-III OXIDASE, MITOCHONDRIAL"/>
    <property type="match status" value="1"/>
</dbReference>
<evidence type="ECO:0000256" key="3">
    <source>
        <dbReference type="ARBA" id="ARBA00011738"/>
    </source>
</evidence>
<keyword evidence="9" id="KW-1185">Reference proteome</keyword>
<dbReference type="Gene3D" id="3.40.1500.10">
    <property type="entry name" value="Coproporphyrinogen III oxidase, aerobic"/>
    <property type="match status" value="1"/>
</dbReference>
<dbReference type="Proteomes" id="UP001169069">
    <property type="component" value="Unassembled WGS sequence"/>
</dbReference>
<proteinExistence type="inferred from homology"/>
<organism evidence="8 9">
    <name type="scientific">Sulfurovum zhangzhouensis</name>
    <dbReference type="NCBI Taxonomy" id="3019067"/>
    <lineage>
        <taxon>Bacteria</taxon>
        <taxon>Pseudomonadati</taxon>
        <taxon>Campylobacterota</taxon>
        <taxon>Epsilonproteobacteria</taxon>
        <taxon>Campylobacterales</taxon>
        <taxon>Sulfurovaceae</taxon>
        <taxon>Sulfurovum</taxon>
    </lineage>
</organism>
<evidence type="ECO:0000313" key="9">
    <source>
        <dbReference type="Proteomes" id="UP001169069"/>
    </source>
</evidence>
<accession>A0ABT7QXW6</accession>
<dbReference type="PANTHER" id="PTHR10755">
    <property type="entry name" value="COPROPORPHYRINOGEN III OXIDASE, MITOCHONDRIAL"/>
    <property type="match status" value="1"/>
</dbReference>
<dbReference type="Pfam" id="PF01218">
    <property type="entry name" value="Coprogen_oxidas"/>
    <property type="match status" value="1"/>
</dbReference>
<keyword evidence="7" id="KW-0627">Porphyrin biosynthesis</keyword>
<gene>
    <name evidence="8" type="ORF">PGH07_05790</name>
</gene>
<dbReference type="EMBL" id="JAQIBD010000002">
    <property type="protein sequence ID" value="MDM5271679.1"/>
    <property type="molecule type" value="Genomic_DNA"/>
</dbReference>
<dbReference type="SUPFAM" id="SSF102886">
    <property type="entry name" value="Coproporphyrinogen III oxidase"/>
    <property type="match status" value="1"/>
</dbReference>
<protein>
    <recommendedName>
        <fullName evidence="4">coproporphyrinogen oxidase</fullName>
        <ecNumber evidence="4">1.3.3.3</ecNumber>
    </recommendedName>
</protein>
<keyword evidence="5" id="KW-0560">Oxidoreductase</keyword>
<evidence type="ECO:0000256" key="7">
    <source>
        <dbReference type="ARBA" id="ARBA00023244"/>
    </source>
</evidence>
<evidence type="ECO:0000256" key="4">
    <source>
        <dbReference type="ARBA" id="ARBA00012869"/>
    </source>
</evidence>
<evidence type="ECO:0000256" key="6">
    <source>
        <dbReference type="ARBA" id="ARBA00023133"/>
    </source>
</evidence>
<evidence type="ECO:0000256" key="1">
    <source>
        <dbReference type="ARBA" id="ARBA00005168"/>
    </source>
</evidence>
<comment type="pathway">
    <text evidence="1">Porphyrin-containing compound metabolism; protoporphyrin-IX biosynthesis; protoporphyrinogen-IX from coproporphyrinogen-III (O2 route): step 1/1.</text>
</comment>